<feature type="transmembrane region" description="Helical" evidence="1">
    <location>
        <begin position="7"/>
        <end position="31"/>
    </location>
</feature>
<proteinExistence type="predicted"/>
<keyword evidence="1" id="KW-0812">Transmembrane</keyword>
<evidence type="ECO:0000313" key="2">
    <source>
        <dbReference type="EMBL" id="QOI90207.1"/>
    </source>
</evidence>
<keyword evidence="1" id="KW-1133">Transmembrane helix</keyword>
<dbReference type="EMBL" id="MT663534">
    <property type="protein sequence ID" value="QOI90207.1"/>
    <property type="molecule type" value="Genomic_DNA"/>
</dbReference>
<reference evidence="2" key="1">
    <citation type="submission" date="2020-06" db="EMBL/GenBank/DDBJ databases">
        <title>Lateral gene transfer of anion-conducting channel rhodopsins between green algae and giant viruses.</title>
        <authorList>
            <person name="Rozenberg A."/>
            <person name="Oppermann J."/>
            <person name="Wietek J."/>
            <person name="Fernandez Lahore R.G."/>
            <person name="Sandaa R.-A."/>
            <person name="Bratbak G."/>
            <person name="Hegemann P."/>
            <person name="Beja O."/>
        </authorList>
    </citation>
    <scope>NUCLEOTIDE SEQUENCE</scope>
    <source>
        <strain evidence="2">01B</strain>
    </source>
</reference>
<organism evidence="2 3">
    <name type="scientific">Pyramimonas orientalis virus 01B</name>
    <dbReference type="NCBI Taxonomy" id="3134525"/>
    <lineage>
        <taxon>Viruses</taxon>
        <taxon>Varidnaviria</taxon>
        <taxon>Bamfordvirae</taxon>
        <taxon>Nucleocytoviricota</taxon>
        <taxon>Megaviricetes</taxon>
        <taxon>Imitervirales</taxon>
        <taxon>Allomimiviridae</taxon>
        <taxon>Heliosvirus</taxon>
        <taxon>Heliosvirus raunefjordenense</taxon>
    </lineage>
</organism>
<name>A0A7M3UNF6_9VIRU</name>
<feature type="transmembrane region" description="Helical" evidence="1">
    <location>
        <begin position="37"/>
        <end position="59"/>
    </location>
</feature>
<protein>
    <submittedName>
        <fullName evidence="2">Uncharacterized protein</fullName>
    </submittedName>
</protein>
<keyword evidence="1" id="KW-0472">Membrane</keyword>
<keyword evidence="3" id="KW-1185">Reference proteome</keyword>
<gene>
    <name evidence="2" type="ORF">HWQ62_00070</name>
</gene>
<accession>A0A7M3UNF6</accession>
<evidence type="ECO:0000256" key="1">
    <source>
        <dbReference type="SAM" id="Phobius"/>
    </source>
</evidence>
<dbReference type="Proteomes" id="UP001162120">
    <property type="component" value="Segment"/>
</dbReference>
<sequence>MNRVITLVSIFATMFFFVLTAILGLLAHNIADPKQPIFWLITTLFIGMFIAFLVCLTNIRESVKVSEQKLQKKTTTETNLTTCPDYWTKQVVRNELTKEDVVMCYNLVNNDKNKNVFIDGTLSKIEGGLPEDPIDYSFDGINFNIHHFANGVGSNLSYYRSMAKFKETPDYIVSTMGPGSENVEGFVDYDEKDSNPTALHRSGYIEPGHPDYQTYEHTHNTVINHLGEDISARNPDDIKNHSHYIQVGPRFHSHYPDHVDDGGHSQSQQYYSVTNSNFDHWINPRDIAYNDGTKKTAIEINLNKLNLTTNTCELAKLFNWSEAKTKCI</sequence>
<evidence type="ECO:0000313" key="3">
    <source>
        <dbReference type="Proteomes" id="UP001162120"/>
    </source>
</evidence>